<feature type="transmembrane region" description="Helical" evidence="1">
    <location>
        <begin position="12"/>
        <end position="30"/>
    </location>
</feature>
<gene>
    <name evidence="3" type="primary">opuC</name>
    <name evidence="3" type="ORF">KIMC2_01480</name>
</gene>
<keyword evidence="1" id="KW-0812">Transmembrane</keyword>
<keyword evidence="4" id="KW-1185">Reference proteome</keyword>
<feature type="domain" description="ABC-type glycine betaine transport system substrate-binding" evidence="2">
    <location>
        <begin position="37"/>
        <end position="302"/>
    </location>
</feature>
<dbReference type="PROSITE" id="PS51257">
    <property type="entry name" value="PROKAR_LIPOPROTEIN"/>
    <property type="match status" value="1"/>
</dbReference>
<dbReference type="Pfam" id="PF04069">
    <property type="entry name" value="OpuAC"/>
    <property type="match status" value="1"/>
</dbReference>
<dbReference type="InterPro" id="IPR007210">
    <property type="entry name" value="ABC_Gly_betaine_transp_sub-bd"/>
</dbReference>
<dbReference type="EMBL" id="AP026801">
    <property type="protein sequence ID" value="BDR55586.1"/>
    <property type="molecule type" value="Genomic_DNA"/>
</dbReference>
<dbReference type="SUPFAM" id="SSF53850">
    <property type="entry name" value="Periplasmic binding protein-like II"/>
    <property type="match status" value="1"/>
</dbReference>
<dbReference type="KEGG" id="xak:KIMC2_01480"/>
<evidence type="ECO:0000313" key="4">
    <source>
        <dbReference type="Proteomes" id="UP001321804"/>
    </source>
</evidence>
<evidence type="ECO:0000259" key="2">
    <source>
        <dbReference type="Pfam" id="PF04069"/>
    </source>
</evidence>
<dbReference type="CDD" id="cd13608">
    <property type="entry name" value="PBP2_OpuCC_like"/>
    <property type="match status" value="1"/>
</dbReference>
<sequence>MNKHFLKKAIVIVYSFVLVLVLTGCSWPGLSGTGNNTVKIGSQNTTEHQVMANVIEQMIQHYSDYNTTIINNLGSGNVSFEAQKRGDTDLTAVRYTGTDYQTVLNLTGETNPTKVNNEVKHDFKKQYKMTYFPTLGFADTYQFMVTSSYAKKNNLHNVSDMKRVASEMRVGIDQIWANRRGDGYSAFKNTYGFGFGKVYPMQIGLVYDALEAGKMDAVLGYSTDGRIASYHLALLNDDKHFFPPYAASVVVNDQALKKYPKLKSILNRLNGQISLKTMQKLNYQVDNDLLEPAVVAKQFLEKHNYFKEVSDK</sequence>
<proteinExistence type="predicted"/>
<dbReference type="Proteomes" id="UP001321804">
    <property type="component" value="Chromosome"/>
</dbReference>
<accession>A0AAU9CZC6</accession>
<keyword evidence="1" id="KW-1133">Transmembrane helix</keyword>
<protein>
    <submittedName>
        <fullName evidence="3">Osmoprotectant ABC transporter substrate-binding protein</fullName>
    </submittedName>
</protein>
<name>A0AAU9CZC6_9LACO</name>
<organism evidence="3 4">
    <name type="scientific">Xylocopilactobacillus apis</name>
    <dbReference type="NCBI Taxonomy" id="2932183"/>
    <lineage>
        <taxon>Bacteria</taxon>
        <taxon>Bacillati</taxon>
        <taxon>Bacillota</taxon>
        <taxon>Bacilli</taxon>
        <taxon>Lactobacillales</taxon>
        <taxon>Lactobacillaceae</taxon>
        <taxon>Xylocopilactobacillus</taxon>
    </lineage>
</organism>
<dbReference type="GO" id="GO:0022857">
    <property type="term" value="F:transmembrane transporter activity"/>
    <property type="evidence" value="ECO:0007669"/>
    <property type="project" value="InterPro"/>
</dbReference>
<dbReference type="AlphaFoldDB" id="A0AAU9CZC6"/>
<evidence type="ECO:0000256" key="1">
    <source>
        <dbReference type="SAM" id="Phobius"/>
    </source>
</evidence>
<keyword evidence="1" id="KW-0472">Membrane</keyword>
<dbReference type="Gene3D" id="3.40.190.120">
    <property type="entry name" value="Osmoprotection protein (prox), domain 2"/>
    <property type="match status" value="1"/>
</dbReference>
<reference evidence="3 4" key="1">
    <citation type="journal article" date="2023" name="Microbiol. Spectr.">
        <title>Symbiosis of Carpenter Bees with Uncharacterized Lactic Acid Bacteria Showing NAD Auxotrophy.</title>
        <authorList>
            <person name="Kawasaki S."/>
            <person name="Ozawa K."/>
            <person name="Mori T."/>
            <person name="Yamamoto A."/>
            <person name="Ito M."/>
            <person name="Ohkuma M."/>
            <person name="Sakamoto M."/>
            <person name="Matsutani M."/>
        </authorList>
    </citation>
    <scope>NUCLEOTIDE SEQUENCE [LARGE SCALE GENOMIC DNA]</scope>
    <source>
        <strain evidence="3 4">KimC2</strain>
    </source>
</reference>
<dbReference type="GO" id="GO:0043190">
    <property type="term" value="C:ATP-binding cassette (ABC) transporter complex"/>
    <property type="evidence" value="ECO:0007669"/>
    <property type="project" value="InterPro"/>
</dbReference>
<evidence type="ECO:0000313" key="3">
    <source>
        <dbReference type="EMBL" id="BDR55586.1"/>
    </source>
</evidence>
<dbReference type="Gene3D" id="3.40.190.10">
    <property type="entry name" value="Periplasmic binding protein-like II"/>
    <property type="match status" value="1"/>
</dbReference>
<dbReference type="RefSeq" id="WP_317697036.1">
    <property type="nucleotide sequence ID" value="NZ_AP026801.1"/>
</dbReference>